<comment type="cofactor">
    <cofactor evidence="1">
        <name>Mg(2+)</name>
        <dbReference type="ChEBI" id="CHEBI:18420"/>
    </cofactor>
</comment>
<evidence type="ECO:0000256" key="6">
    <source>
        <dbReference type="ARBA" id="ARBA00022679"/>
    </source>
</evidence>
<dbReference type="CDD" id="cd02538">
    <property type="entry name" value="G1P_TT_short"/>
    <property type="match status" value="1"/>
</dbReference>
<dbReference type="Proteomes" id="UP000737113">
    <property type="component" value="Unassembled WGS sequence"/>
</dbReference>
<dbReference type="Gene3D" id="3.90.550.10">
    <property type="entry name" value="Spore Coat Polysaccharide Biosynthesis Protein SpsA, Chain A"/>
    <property type="match status" value="1"/>
</dbReference>
<keyword evidence="8 11" id="KW-0479">Metal-binding</keyword>
<sequence>MRKGILLAGGTGSRLFPMTQVVSKQLLPLYDKPMIYYPLSTLMQAGVREVLLICTPSDLGLFRALLGDGSKWGMQLHYEVQPRPEGLAQALLIAEEYLDGDDSVLILGDNLFYGHELPQMLTRVAASQGGATVFGYHVANPRAYGVLGFDAEGRVTSITEKPLAPASQYAMPGLYFFDGRASSIAKGVKPSLRGELEIVDVLNHYLAEGSLEVEIMGRGTAWLDTGTADAMAEASQFIAAIEKRQGLKINCPEEQAYRLGWIDAAQLQALAQPLLKSGYGEYLLSLLDTKVF</sequence>
<comment type="similarity">
    <text evidence="4 11">Belongs to the glucose-1-phosphate thymidylyltransferase family.</text>
</comment>
<evidence type="ECO:0000256" key="4">
    <source>
        <dbReference type="ARBA" id="ARBA00010480"/>
    </source>
</evidence>
<name>A0A972G6W5_9GAMM</name>
<comment type="function">
    <text evidence="11">Catalyzes the formation of dTDP-glucose, from dTTP and glucose 1-phosphate, as well as its pyrophosphorolysis.</text>
</comment>
<evidence type="ECO:0000259" key="12">
    <source>
        <dbReference type="Pfam" id="PF00483"/>
    </source>
</evidence>
<dbReference type="EMBL" id="JAAXYH010000006">
    <property type="protein sequence ID" value="NMH65610.1"/>
    <property type="molecule type" value="Genomic_DNA"/>
</dbReference>
<evidence type="ECO:0000313" key="13">
    <source>
        <dbReference type="EMBL" id="NMH65610.1"/>
    </source>
</evidence>
<evidence type="ECO:0000256" key="10">
    <source>
        <dbReference type="ARBA" id="ARBA00049336"/>
    </source>
</evidence>
<comment type="pathway">
    <text evidence="2">Carbohydrate biosynthesis; dTDP-L-rhamnose biosynthesis.</text>
</comment>
<dbReference type="Pfam" id="PF00483">
    <property type="entry name" value="NTP_transferase"/>
    <property type="match status" value="1"/>
</dbReference>
<dbReference type="GO" id="GO:0008879">
    <property type="term" value="F:glucose-1-phosphate thymidylyltransferase activity"/>
    <property type="evidence" value="ECO:0007669"/>
    <property type="project" value="UniProtKB-EC"/>
</dbReference>
<evidence type="ECO:0000256" key="11">
    <source>
        <dbReference type="RuleBase" id="RU003706"/>
    </source>
</evidence>
<accession>A0A972G6W5</accession>
<proteinExistence type="inferred from homology"/>
<keyword evidence="6 11" id="KW-0808">Transferase</keyword>
<dbReference type="InterPro" id="IPR005907">
    <property type="entry name" value="G1P_thy_trans_s"/>
</dbReference>
<gene>
    <name evidence="13" type="primary">rfbA</name>
    <name evidence="13" type="ORF">HC757_10540</name>
</gene>
<keyword evidence="7 11" id="KW-0548">Nucleotidyltransferase</keyword>
<keyword evidence="14" id="KW-1185">Reference proteome</keyword>
<dbReference type="InterPro" id="IPR029044">
    <property type="entry name" value="Nucleotide-diphossugar_trans"/>
</dbReference>
<evidence type="ECO:0000256" key="2">
    <source>
        <dbReference type="ARBA" id="ARBA00004781"/>
    </source>
</evidence>
<comment type="caution">
    <text evidence="13">The sequence shown here is derived from an EMBL/GenBank/DDBJ whole genome shotgun (WGS) entry which is preliminary data.</text>
</comment>
<evidence type="ECO:0000256" key="3">
    <source>
        <dbReference type="ARBA" id="ARBA00005125"/>
    </source>
</evidence>
<dbReference type="PANTHER" id="PTHR43532:SF1">
    <property type="entry name" value="GLUCOSE-1-PHOSPHATE THYMIDYLYLTRANSFERASE 1"/>
    <property type="match status" value="1"/>
</dbReference>
<organism evidence="13 14">
    <name type="scientific">Shewanella salipaludis</name>
    <dbReference type="NCBI Taxonomy" id="2723052"/>
    <lineage>
        <taxon>Bacteria</taxon>
        <taxon>Pseudomonadati</taxon>
        <taxon>Pseudomonadota</taxon>
        <taxon>Gammaproteobacteria</taxon>
        <taxon>Alteromonadales</taxon>
        <taxon>Shewanellaceae</taxon>
        <taxon>Shewanella</taxon>
    </lineage>
</organism>
<dbReference type="NCBIfam" id="TIGR01207">
    <property type="entry name" value="rmlA"/>
    <property type="match status" value="1"/>
</dbReference>
<dbReference type="EC" id="2.7.7.24" evidence="5 11"/>
<evidence type="ECO:0000256" key="8">
    <source>
        <dbReference type="ARBA" id="ARBA00022723"/>
    </source>
</evidence>
<dbReference type="RefSeq" id="WP_169564314.1">
    <property type="nucleotide sequence ID" value="NZ_JAAXYH010000006.1"/>
</dbReference>
<evidence type="ECO:0000256" key="5">
    <source>
        <dbReference type="ARBA" id="ARBA00012461"/>
    </source>
</evidence>
<evidence type="ECO:0000313" key="14">
    <source>
        <dbReference type="Proteomes" id="UP000737113"/>
    </source>
</evidence>
<comment type="pathway">
    <text evidence="3">Bacterial outer membrane biogenesis; LPS O-antigen biosynthesis.</text>
</comment>
<evidence type="ECO:0000256" key="7">
    <source>
        <dbReference type="ARBA" id="ARBA00022695"/>
    </source>
</evidence>
<protein>
    <recommendedName>
        <fullName evidence="5 11">Glucose-1-phosphate thymidylyltransferase</fullName>
        <ecNumber evidence="5 11">2.7.7.24</ecNumber>
    </recommendedName>
</protein>
<dbReference type="InterPro" id="IPR005835">
    <property type="entry name" value="NTP_transferase_dom"/>
</dbReference>
<evidence type="ECO:0000256" key="9">
    <source>
        <dbReference type="ARBA" id="ARBA00022842"/>
    </source>
</evidence>
<feature type="domain" description="Nucleotidyl transferase" evidence="12">
    <location>
        <begin position="3"/>
        <end position="239"/>
    </location>
</feature>
<keyword evidence="9 11" id="KW-0460">Magnesium</keyword>
<dbReference type="PANTHER" id="PTHR43532">
    <property type="entry name" value="GLUCOSE-1-PHOSPHATE THYMIDYLYLTRANSFERASE"/>
    <property type="match status" value="1"/>
</dbReference>
<reference evidence="13" key="1">
    <citation type="submission" date="2020-04" db="EMBL/GenBank/DDBJ databases">
        <title>Description of Shewanella salipaludis sp. nov., isolated from a salt marsh.</title>
        <authorList>
            <person name="Park S."/>
            <person name="Yoon J.-H."/>
        </authorList>
    </citation>
    <scope>NUCLEOTIDE SEQUENCE</scope>
    <source>
        <strain evidence="13">SHSM-M6</strain>
    </source>
</reference>
<dbReference type="AlphaFoldDB" id="A0A972G6W5"/>
<evidence type="ECO:0000256" key="1">
    <source>
        <dbReference type="ARBA" id="ARBA00001946"/>
    </source>
</evidence>
<dbReference type="FunFam" id="3.90.550.10:FF:000023">
    <property type="entry name" value="Glucose-1-phosphate thymidylyltransferase"/>
    <property type="match status" value="1"/>
</dbReference>
<comment type="catalytic activity">
    <reaction evidence="10 11">
        <text>dTTP + alpha-D-glucose 1-phosphate + H(+) = dTDP-alpha-D-glucose + diphosphate</text>
        <dbReference type="Rhea" id="RHEA:15225"/>
        <dbReference type="ChEBI" id="CHEBI:15378"/>
        <dbReference type="ChEBI" id="CHEBI:33019"/>
        <dbReference type="ChEBI" id="CHEBI:37568"/>
        <dbReference type="ChEBI" id="CHEBI:57477"/>
        <dbReference type="ChEBI" id="CHEBI:58601"/>
        <dbReference type="EC" id="2.7.7.24"/>
    </reaction>
</comment>
<dbReference type="GO" id="GO:0046872">
    <property type="term" value="F:metal ion binding"/>
    <property type="evidence" value="ECO:0007669"/>
    <property type="project" value="UniProtKB-KW"/>
</dbReference>
<dbReference type="SUPFAM" id="SSF53448">
    <property type="entry name" value="Nucleotide-diphospho-sugar transferases"/>
    <property type="match status" value="1"/>
</dbReference>